<organism evidence="1 2">
    <name type="scientific">Tengunoibacter tsumagoiensis</name>
    <dbReference type="NCBI Taxonomy" id="2014871"/>
    <lineage>
        <taxon>Bacteria</taxon>
        <taxon>Bacillati</taxon>
        <taxon>Chloroflexota</taxon>
        <taxon>Ktedonobacteria</taxon>
        <taxon>Ktedonobacterales</taxon>
        <taxon>Dictyobacteraceae</taxon>
        <taxon>Tengunoibacter</taxon>
    </lineage>
</organism>
<reference evidence="2" key="1">
    <citation type="submission" date="2018-12" db="EMBL/GenBank/DDBJ databases">
        <title>Tengunoibacter tsumagoiensis gen. nov., sp. nov., Dictyobacter kobayashii sp. nov., D. alpinus sp. nov., and D. joshuensis sp. nov. and description of Dictyobacteraceae fam. nov. within the order Ktedonobacterales isolated from Tengu-no-mugimeshi.</title>
        <authorList>
            <person name="Wang C.M."/>
            <person name="Zheng Y."/>
            <person name="Sakai Y."/>
            <person name="Toyoda A."/>
            <person name="Minakuchi Y."/>
            <person name="Abe K."/>
            <person name="Yokota A."/>
            <person name="Yabe S."/>
        </authorList>
    </citation>
    <scope>NUCLEOTIDE SEQUENCE [LARGE SCALE GENOMIC DNA]</scope>
    <source>
        <strain evidence="2">Uno3</strain>
    </source>
</reference>
<dbReference type="EMBL" id="BIFR01000002">
    <property type="protein sequence ID" value="GCE14701.1"/>
    <property type="molecule type" value="Genomic_DNA"/>
</dbReference>
<dbReference type="Proteomes" id="UP000287352">
    <property type="component" value="Unassembled WGS sequence"/>
</dbReference>
<dbReference type="SUPFAM" id="SSF48208">
    <property type="entry name" value="Six-hairpin glycosidases"/>
    <property type="match status" value="1"/>
</dbReference>
<protein>
    <submittedName>
        <fullName evidence="1">Uncharacterized protein</fullName>
    </submittedName>
</protein>
<accession>A0A402A6T4</accession>
<dbReference type="GO" id="GO:0005975">
    <property type="term" value="P:carbohydrate metabolic process"/>
    <property type="evidence" value="ECO:0007669"/>
    <property type="project" value="InterPro"/>
</dbReference>
<comment type="caution">
    <text evidence="1">The sequence shown here is derived from an EMBL/GenBank/DDBJ whole genome shotgun (WGS) entry which is preliminary data.</text>
</comment>
<name>A0A402A6T4_9CHLR</name>
<dbReference type="AlphaFoldDB" id="A0A402A6T4"/>
<proteinExistence type="predicted"/>
<keyword evidence="2" id="KW-1185">Reference proteome</keyword>
<gene>
    <name evidence="1" type="ORF">KTT_45600</name>
</gene>
<sequence>MATKNVFTTHQTCVRVPFSGNVILLCTFFTLLLQFVPVSDLLHLGVFSSRTTYAARTISPQLMQTEQSIIMNIKQNGFNNGAGANNHPGGLWINWLYGSSPLQTNFDTNGKTDQQQGLPLRHDPLTDIRYLNALWMYKSQYPTDTQFDDQIALYTPIVKLDYAQTDDERGWLYDEEFISLYNLSGDEEYKNDALSLIRAYSKHFNAQVGTIFRISQAHPHGYYRVDIALEEGCALLQAGTEFNNALWSQQGQSIVDFVYQHAYVAGDHTFPSQMDNVLLNTDKDHPVVNPNETFLLAQSQAEGDNNTQGSLFRMGGIAQIATSLVRVYQVTHQEIYLNRALDLLDALSLPNNSLGLWDIHNQGYFYGGIFSGSGPSNPGTLTIKADEKEPGRQAAMLIAFHLANQVTGNRYQDMERQMLAVLLNKAYYAQGHGVLYEVNPDWSPKVRAGTPQTWVTTEAMGTMLEALLFLPQSSSAS</sequence>
<dbReference type="RefSeq" id="WP_126582244.1">
    <property type="nucleotide sequence ID" value="NZ_BIFR01000002.1"/>
</dbReference>
<evidence type="ECO:0000313" key="1">
    <source>
        <dbReference type="EMBL" id="GCE14701.1"/>
    </source>
</evidence>
<dbReference type="InterPro" id="IPR008928">
    <property type="entry name" value="6-hairpin_glycosidase_sf"/>
</dbReference>
<evidence type="ECO:0000313" key="2">
    <source>
        <dbReference type="Proteomes" id="UP000287352"/>
    </source>
</evidence>